<evidence type="ECO:0000313" key="3">
    <source>
        <dbReference type="Proteomes" id="UP000055035"/>
    </source>
</evidence>
<keyword evidence="3" id="KW-1185">Reference proteome</keyword>
<sequence>MAALSLVKHGFFNKSPSNLKEFSYKEDDFNLSNLRLEFSTLYQLFLANQRNLSADGELIAYLDYLSDLLIRYYEFDFVRKDLKHYLKKKKELTQFNKEETDTPKEQKEQAKSSSSLMDELKKKASHLALAFTSSAQFRKYLCSVIATRSYWNYSRALATYLILFELNSNLADWGKEICDLTGIYYSPYDFIQLLDKPQQFLRVSSVALYFLRFMGHFLTMLKHLIEAVNSKELSIKKVLFQEIEKRIYIMANDIIWGTVNLLSHYNQFFDISALVIAQINLFFLGIDILLFGLRWFIEEKNHRQMFSELSRRQNKLEESLELQVINRQLNVLADELEVQYAFYSYNIAAAILLLAAFGATLMLSGPVALGCLAALNMLGNALYNSCEEYKQYKKACVAFKRESLNGELLGDERHQLLLSQLEYERKRTQGVFWKTLIFNAGFTAFLITAAAISWPVACVLTLSYLVYRVKTNYDDHQKRSYEQKNQSSHEIYRFMPQMPSRLSVDNADSRTTPIIL</sequence>
<feature type="transmembrane region" description="Helical" evidence="1">
    <location>
        <begin position="442"/>
        <end position="467"/>
    </location>
</feature>
<name>A0A0W0VGL1_9GAMM</name>
<feature type="transmembrane region" description="Helical" evidence="1">
    <location>
        <begin position="271"/>
        <end position="297"/>
    </location>
</feature>
<dbReference type="STRING" id="456.Ljor_0007"/>
<evidence type="ECO:0000313" key="2">
    <source>
        <dbReference type="EMBL" id="KTD19210.1"/>
    </source>
</evidence>
<dbReference type="RefSeq" id="WP_058469605.1">
    <property type="nucleotide sequence ID" value="NZ_CAAAIC010000013.1"/>
</dbReference>
<proteinExistence type="predicted"/>
<protein>
    <submittedName>
        <fullName evidence="2">Coiled-coil protein</fullName>
    </submittedName>
</protein>
<keyword evidence="1" id="KW-0812">Transmembrane</keyword>
<accession>A0A0W0VGL1</accession>
<gene>
    <name evidence="2" type="ORF">Ljor_0007</name>
</gene>
<keyword evidence="1" id="KW-1133">Transmembrane helix</keyword>
<evidence type="ECO:0000256" key="1">
    <source>
        <dbReference type="SAM" id="Phobius"/>
    </source>
</evidence>
<dbReference type="PATRIC" id="fig|456.5.peg.7"/>
<comment type="caution">
    <text evidence="2">The sequence shown here is derived from an EMBL/GenBank/DDBJ whole genome shotgun (WGS) entry which is preliminary data.</text>
</comment>
<dbReference type="Proteomes" id="UP000055035">
    <property type="component" value="Unassembled WGS sequence"/>
</dbReference>
<keyword evidence="1" id="KW-0472">Membrane</keyword>
<dbReference type="OrthoDB" id="5651293at2"/>
<dbReference type="EMBL" id="LNYJ01000001">
    <property type="protein sequence ID" value="KTD19210.1"/>
    <property type="molecule type" value="Genomic_DNA"/>
</dbReference>
<dbReference type="AlphaFoldDB" id="A0A0W0VGL1"/>
<reference evidence="2 3" key="1">
    <citation type="submission" date="2015-11" db="EMBL/GenBank/DDBJ databases">
        <title>Genomic analysis of 38 Legionella species identifies large and diverse effector repertoires.</title>
        <authorList>
            <person name="Burstein D."/>
            <person name="Amaro F."/>
            <person name="Zusman T."/>
            <person name="Lifshitz Z."/>
            <person name="Cohen O."/>
            <person name="Gilbert J.A."/>
            <person name="Pupko T."/>
            <person name="Shuman H.A."/>
            <person name="Segal G."/>
        </authorList>
    </citation>
    <scope>NUCLEOTIDE SEQUENCE [LARGE SCALE GENOMIC DNA]</scope>
    <source>
        <strain evidence="2 3">BL-540</strain>
    </source>
</reference>
<feature type="transmembrane region" description="Helical" evidence="1">
    <location>
        <begin position="347"/>
        <end position="375"/>
    </location>
</feature>
<organism evidence="2 3">
    <name type="scientific">Legionella jordanis</name>
    <dbReference type="NCBI Taxonomy" id="456"/>
    <lineage>
        <taxon>Bacteria</taxon>
        <taxon>Pseudomonadati</taxon>
        <taxon>Pseudomonadota</taxon>
        <taxon>Gammaproteobacteria</taxon>
        <taxon>Legionellales</taxon>
        <taxon>Legionellaceae</taxon>
        <taxon>Legionella</taxon>
    </lineage>
</organism>